<organism evidence="1 2">
    <name type="scientific">Phormidium pseudopriestleyi FRX01</name>
    <dbReference type="NCBI Taxonomy" id="1759528"/>
    <lineage>
        <taxon>Bacteria</taxon>
        <taxon>Bacillati</taxon>
        <taxon>Cyanobacteriota</taxon>
        <taxon>Cyanophyceae</taxon>
        <taxon>Oscillatoriophycideae</taxon>
        <taxon>Oscillatoriales</taxon>
        <taxon>Oscillatoriaceae</taxon>
        <taxon>Phormidium</taxon>
    </lineage>
</organism>
<reference evidence="1 2" key="1">
    <citation type="submission" date="2021-03" db="EMBL/GenBank/DDBJ databases">
        <title>Metabolic Capacity of the Antarctic Cyanobacterium Phormidium pseudopriestleyi that Sustains Oxygenic Photosynthesis in the Presence of Hydrogen Sulfide.</title>
        <authorList>
            <person name="Lumian J.E."/>
            <person name="Jungblut A.D."/>
            <person name="Dillon M.L."/>
            <person name="Hawes I."/>
            <person name="Doran P.T."/>
            <person name="Mackey T.J."/>
            <person name="Dick G.J."/>
            <person name="Grettenberger C.L."/>
            <person name="Sumner D.Y."/>
        </authorList>
    </citation>
    <scope>NUCLEOTIDE SEQUENCE [LARGE SCALE GENOMIC DNA]</scope>
    <source>
        <strain evidence="1 2">FRX01</strain>
    </source>
</reference>
<gene>
    <name evidence="1" type="ORF">J0895_07890</name>
</gene>
<dbReference type="Proteomes" id="UP000664844">
    <property type="component" value="Unassembled WGS sequence"/>
</dbReference>
<sequence>MKQKLPILLKKWLNTIKEIQGDSGRNSDQVTRLTSIKSLCKDRQPSQHFALHIAKRVWESMESNPDNRFDETEWQAHKAIVTQAIAQMEAEIE</sequence>
<evidence type="ECO:0000313" key="1">
    <source>
        <dbReference type="EMBL" id="MBO0349021.1"/>
    </source>
</evidence>
<dbReference type="EMBL" id="JAFLQW010000219">
    <property type="protein sequence ID" value="MBO0349021.1"/>
    <property type="molecule type" value="Genomic_DNA"/>
</dbReference>
<evidence type="ECO:0000313" key="2">
    <source>
        <dbReference type="Proteomes" id="UP000664844"/>
    </source>
</evidence>
<proteinExistence type="predicted"/>
<comment type="caution">
    <text evidence="1">The sequence shown here is derived from an EMBL/GenBank/DDBJ whole genome shotgun (WGS) entry which is preliminary data.</text>
</comment>
<protein>
    <submittedName>
        <fullName evidence="1">Uncharacterized protein</fullName>
    </submittedName>
</protein>
<name>A0ABS3FPH4_9CYAN</name>
<keyword evidence="2" id="KW-1185">Reference proteome</keyword>
<accession>A0ABS3FPH4</accession>